<dbReference type="EMBL" id="MU003504">
    <property type="protein sequence ID" value="KAF2471607.1"/>
    <property type="molecule type" value="Genomic_DNA"/>
</dbReference>
<evidence type="ECO:0000313" key="2">
    <source>
        <dbReference type="Proteomes" id="UP000799755"/>
    </source>
</evidence>
<reference evidence="1" key="1">
    <citation type="journal article" date="2020" name="Stud. Mycol.">
        <title>101 Dothideomycetes genomes: a test case for predicting lifestyles and emergence of pathogens.</title>
        <authorList>
            <person name="Haridas S."/>
            <person name="Albert R."/>
            <person name="Binder M."/>
            <person name="Bloem J."/>
            <person name="Labutti K."/>
            <person name="Salamov A."/>
            <person name="Andreopoulos B."/>
            <person name="Baker S."/>
            <person name="Barry K."/>
            <person name="Bills G."/>
            <person name="Bluhm B."/>
            <person name="Cannon C."/>
            <person name="Castanera R."/>
            <person name="Culley D."/>
            <person name="Daum C."/>
            <person name="Ezra D."/>
            <person name="Gonzalez J."/>
            <person name="Henrissat B."/>
            <person name="Kuo A."/>
            <person name="Liang C."/>
            <person name="Lipzen A."/>
            <person name="Lutzoni F."/>
            <person name="Magnuson J."/>
            <person name="Mondo S."/>
            <person name="Nolan M."/>
            <person name="Ohm R."/>
            <person name="Pangilinan J."/>
            <person name="Park H.-J."/>
            <person name="Ramirez L."/>
            <person name="Alfaro M."/>
            <person name="Sun H."/>
            <person name="Tritt A."/>
            <person name="Yoshinaga Y."/>
            <person name="Zwiers L.-H."/>
            <person name="Turgeon B."/>
            <person name="Goodwin S."/>
            <person name="Spatafora J."/>
            <person name="Crous P."/>
            <person name="Grigoriev I."/>
        </authorList>
    </citation>
    <scope>NUCLEOTIDE SEQUENCE</scope>
    <source>
        <strain evidence="1">ATCC 200398</strain>
    </source>
</reference>
<keyword evidence="2" id="KW-1185">Reference proteome</keyword>
<sequence>MAPAVPTRPYRDFMTPALHRRFMSASLYTYGLCYLIAIWMGKWDSSVLWSLIPFSSVGIRSLLLFIPALSIYVLRVSQWHVGRRNTARPVETFLTFAFRKNTLATLAIYSFSAWFYSEIYIWSQPRSARLDFTDHGKLYERIKLNERPLYLRYLFIFLSVVQTVIHLWNDYDNIEVPGLRPKQERKDGESSPTAKAKAIHDRLLQKLWQIVPRAFATMLSTYGVGSVVYFLGLRWVLWQWHYWGARFLVSLAKTSKPTGLPPFFTLSAMFVAEGTLLALLWEFANSTFDIYISEEPLKKDKPITSESKDPNGSLLNGLKSKKQQVNNIALWELAMITDRFDDRRKSIYGDLDRKKGPTCKQVTELCLAEINHITKRIEDASLGAHKSHENGKPTRASPVELVSRISQPLRQDQVAAPEPLPTTRMGRIEWKTSQIARAHSSPQNAADSKAREYLKKGQVQLNEGARQAESLWTVYKTKLVASPLGWPWRSCVRRHANAVINGTPYSRQSAIMNAITSLTNLTVASLKEDEYGQFNGQVPEIIRTFSLAIKKIETYMQGLDVHWTDLDCLARQDTERKKIPEVQAVLESLKEGLEKILRAFNEYLSNMGMSRQEILEAKKLVTRETPHMVEANRGAA</sequence>
<name>A0ACB6QZT9_9PLEO</name>
<protein>
    <submittedName>
        <fullName evidence="1">Uncharacterized protein</fullName>
    </submittedName>
</protein>
<accession>A0ACB6QZT9</accession>
<comment type="caution">
    <text evidence="1">The sequence shown here is derived from an EMBL/GenBank/DDBJ whole genome shotgun (WGS) entry which is preliminary data.</text>
</comment>
<dbReference type="Proteomes" id="UP000799755">
    <property type="component" value="Unassembled WGS sequence"/>
</dbReference>
<evidence type="ECO:0000313" key="1">
    <source>
        <dbReference type="EMBL" id="KAF2471607.1"/>
    </source>
</evidence>
<organism evidence="1 2">
    <name type="scientific">Lindgomyces ingoldianus</name>
    <dbReference type="NCBI Taxonomy" id="673940"/>
    <lineage>
        <taxon>Eukaryota</taxon>
        <taxon>Fungi</taxon>
        <taxon>Dikarya</taxon>
        <taxon>Ascomycota</taxon>
        <taxon>Pezizomycotina</taxon>
        <taxon>Dothideomycetes</taxon>
        <taxon>Pleosporomycetidae</taxon>
        <taxon>Pleosporales</taxon>
        <taxon>Lindgomycetaceae</taxon>
        <taxon>Lindgomyces</taxon>
    </lineage>
</organism>
<gene>
    <name evidence="1" type="ORF">BDR25DRAFT_260073</name>
</gene>
<proteinExistence type="predicted"/>